<feature type="chain" id="PRO_5043701518" evidence="1">
    <location>
        <begin position="21"/>
        <end position="260"/>
    </location>
</feature>
<organism evidence="3 4">
    <name type="scientific">Rapidithrix thailandica</name>
    <dbReference type="NCBI Taxonomy" id="413964"/>
    <lineage>
        <taxon>Bacteria</taxon>
        <taxon>Pseudomonadati</taxon>
        <taxon>Bacteroidota</taxon>
        <taxon>Cytophagia</taxon>
        <taxon>Cytophagales</taxon>
        <taxon>Flammeovirgaceae</taxon>
        <taxon>Rapidithrix</taxon>
    </lineage>
</organism>
<dbReference type="InterPro" id="IPR036249">
    <property type="entry name" value="Thioredoxin-like_sf"/>
</dbReference>
<dbReference type="InterPro" id="IPR012336">
    <property type="entry name" value="Thioredoxin-like_fold"/>
</dbReference>
<protein>
    <submittedName>
        <fullName evidence="3">Thioredoxin fold domain-containing protein</fullName>
    </submittedName>
</protein>
<evidence type="ECO:0000256" key="1">
    <source>
        <dbReference type="SAM" id="SignalP"/>
    </source>
</evidence>
<evidence type="ECO:0000313" key="4">
    <source>
        <dbReference type="Proteomes" id="UP001403385"/>
    </source>
</evidence>
<reference evidence="3 4" key="1">
    <citation type="submission" date="2024-04" db="EMBL/GenBank/DDBJ databases">
        <title>Novel genus in family Flammeovirgaceae.</title>
        <authorList>
            <person name="Nguyen T.H."/>
            <person name="Vuong T.Q."/>
            <person name="Le H."/>
            <person name="Kim S.-G."/>
        </authorList>
    </citation>
    <scope>NUCLEOTIDE SEQUENCE [LARGE SCALE GENOMIC DNA]</scope>
    <source>
        <strain evidence="3 4">JCM 23209</strain>
    </source>
</reference>
<sequence length="260" mass="30091">MKNYLFSIVIALCFSQSTWAQSQFIFFDGSYEHLRMRAQSSQKPYFLYFYANYTTVAKRLNQQTFTDPSLIEYATNNYLGMKLDGESIIDEGADLAESYQVLYFPAIVIFTPEGKELERIYGFISPQELGEKLEQYANERGAPDVTLAEKAEMQTAKDKSRHLFKLDVKRLKKQGFGVQVGVFQNYRNAFLKLLEYEEEKFHRNVLVHVDESNPQAVQYKLIFGPFYSYDQADNYKKLIGNKEGLKGIVVDLSKLGEEEN</sequence>
<keyword evidence="4" id="KW-1185">Reference proteome</keyword>
<evidence type="ECO:0000259" key="2">
    <source>
        <dbReference type="PROSITE" id="PS51724"/>
    </source>
</evidence>
<dbReference type="RefSeq" id="WP_346821706.1">
    <property type="nucleotide sequence ID" value="NZ_JBDKWZ010000007.1"/>
</dbReference>
<evidence type="ECO:0000313" key="3">
    <source>
        <dbReference type="EMBL" id="MEN7548930.1"/>
    </source>
</evidence>
<dbReference type="Gene3D" id="3.40.30.10">
    <property type="entry name" value="Glutaredoxin"/>
    <property type="match status" value="1"/>
</dbReference>
<dbReference type="InterPro" id="IPR036680">
    <property type="entry name" value="SPOR-like_sf"/>
</dbReference>
<dbReference type="SUPFAM" id="SSF52833">
    <property type="entry name" value="Thioredoxin-like"/>
    <property type="match status" value="1"/>
</dbReference>
<dbReference type="AlphaFoldDB" id="A0AAW9SB01"/>
<dbReference type="Proteomes" id="UP001403385">
    <property type="component" value="Unassembled WGS sequence"/>
</dbReference>
<gene>
    <name evidence="3" type="ORF">AAG747_13490</name>
</gene>
<feature type="signal peptide" evidence="1">
    <location>
        <begin position="1"/>
        <end position="20"/>
    </location>
</feature>
<comment type="caution">
    <text evidence="3">The sequence shown here is derived from an EMBL/GenBank/DDBJ whole genome shotgun (WGS) entry which is preliminary data.</text>
</comment>
<keyword evidence="1" id="KW-0732">Signal</keyword>
<dbReference type="InterPro" id="IPR007730">
    <property type="entry name" value="SPOR-like_dom"/>
</dbReference>
<accession>A0AAW9SB01</accession>
<name>A0AAW9SB01_9BACT</name>
<proteinExistence type="predicted"/>
<dbReference type="SUPFAM" id="SSF110997">
    <property type="entry name" value="Sporulation related repeat"/>
    <property type="match status" value="1"/>
</dbReference>
<dbReference type="EMBL" id="JBDKWZ010000007">
    <property type="protein sequence ID" value="MEN7548930.1"/>
    <property type="molecule type" value="Genomic_DNA"/>
</dbReference>
<dbReference type="PROSITE" id="PS51724">
    <property type="entry name" value="SPOR"/>
    <property type="match status" value="1"/>
</dbReference>
<dbReference type="GO" id="GO:0042834">
    <property type="term" value="F:peptidoglycan binding"/>
    <property type="evidence" value="ECO:0007669"/>
    <property type="project" value="InterPro"/>
</dbReference>
<feature type="domain" description="SPOR" evidence="2">
    <location>
        <begin position="170"/>
        <end position="252"/>
    </location>
</feature>
<dbReference type="Pfam" id="PF13098">
    <property type="entry name" value="Thioredoxin_2"/>
    <property type="match status" value="1"/>
</dbReference>